<feature type="compositionally biased region" description="Polar residues" evidence="1">
    <location>
        <begin position="309"/>
        <end position="322"/>
    </location>
</feature>
<dbReference type="SUPFAM" id="SSF47986">
    <property type="entry name" value="DEATH domain"/>
    <property type="match status" value="1"/>
</dbReference>
<evidence type="ECO:0000313" key="4">
    <source>
        <dbReference type="EMBL" id="CAH1247861.1"/>
    </source>
</evidence>
<dbReference type="AlphaFoldDB" id="A0A8J9Z5T4"/>
<dbReference type="GO" id="GO:0042981">
    <property type="term" value="P:regulation of apoptotic process"/>
    <property type="evidence" value="ECO:0007669"/>
    <property type="project" value="InterPro"/>
</dbReference>
<evidence type="ECO:0000313" key="5">
    <source>
        <dbReference type="Proteomes" id="UP000838412"/>
    </source>
</evidence>
<gene>
    <name evidence="4" type="primary">Hypp8035</name>
    <name evidence="4" type="ORF">BLAG_LOCUS9402</name>
</gene>
<dbReference type="Proteomes" id="UP000838412">
    <property type="component" value="Chromosome 16"/>
</dbReference>
<dbReference type="GO" id="GO:0007165">
    <property type="term" value="P:signal transduction"/>
    <property type="evidence" value="ECO:0007669"/>
    <property type="project" value="InterPro"/>
</dbReference>
<dbReference type="InterPro" id="IPR001315">
    <property type="entry name" value="CARD"/>
</dbReference>
<dbReference type="Gene3D" id="1.10.533.10">
    <property type="entry name" value="Death Domain, Fas"/>
    <property type="match status" value="2"/>
</dbReference>
<organism evidence="4 5">
    <name type="scientific">Branchiostoma lanceolatum</name>
    <name type="common">Common lancelet</name>
    <name type="synonym">Amphioxus lanceolatum</name>
    <dbReference type="NCBI Taxonomy" id="7740"/>
    <lineage>
        <taxon>Eukaryota</taxon>
        <taxon>Metazoa</taxon>
        <taxon>Chordata</taxon>
        <taxon>Cephalochordata</taxon>
        <taxon>Leptocardii</taxon>
        <taxon>Amphioxiformes</taxon>
        <taxon>Branchiostomatidae</taxon>
        <taxon>Branchiostoma</taxon>
    </lineage>
</organism>
<protein>
    <submittedName>
        <fullName evidence="4">Hypp8035 protein</fullName>
    </submittedName>
</protein>
<dbReference type="PROSITE" id="PS50209">
    <property type="entry name" value="CARD"/>
    <property type="match status" value="1"/>
</dbReference>
<proteinExistence type="predicted"/>
<dbReference type="InterPro" id="IPR011029">
    <property type="entry name" value="DEATH-like_dom_sf"/>
</dbReference>
<dbReference type="InterPro" id="IPR000488">
    <property type="entry name" value="Death_dom"/>
</dbReference>
<dbReference type="EMBL" id="OV696701">
    <property type="protein sequence ID" value="CAH1247861.1"/>
    <property type="molecule type" value="Genomic_DNA"/>
</dbReference>
<keyword evidence="5" id="KW-1185">Reference proteome</keyword>
<dbReference type="CDD" id="cd01671">
    <property type="entry name" value="CARD"/>
    <property type="match status" value="1"/>
</dbReference>
<feature type="domain" description="CARD" evidence="3">
    <location>
        <begin position="52"/>
        <end position="131"/>
    </location>
</feature>
<sequence>MLHLGVSPGTRRTYVRAQDRLRYLLYSTKMDDLHQHDFEHLPFIEWVVHHPMSVEHQAILLRHHSTLVRELNTLKPSRLFSFLIGRKVLNFQDEAVILHRKSSEFAVNAAFLHILKLKGDRAFKAFCDGLRSRCGAHQGYLAELLEGTIGENMSDLIDIFKIVSYHVALARPLGWAALPRDLGVPVRVIESCKRENRLGSHRLVHCLIRWMDCRTDAERLLDELVNSLYRLNLGYVANGVEALRVTMPQEGESETSELTAADIPVVKTTVHTKVPGSEVADSVMTEEDVSLDKSEVTDGRSNGRRSAVRSENSSGPSRTASADTGVHVGSNRSASAETGGYFGPTRSRSLHPVKGGTSGYRKGFEKRQVQTPDSGVAMSVEAN</sequence>
<dbReference type="Pfam" id="PF00619">
    <property type="entry name" value="CARD"/>
    <property type="match status" value="1"/>
</dbReference>
<feature type="domain" description="Death" evidence="2">
    <location>
        <begin position="175"/>
        <end position="244"/>
    </location>
</feature>
<evidence type="ECO:0000256" key="1">
    <source>
        <dbReference type="SAM" id="MobiDB-lite"/>
    </source>
</evidence>
<name>A0A8J9Z5T4_BRALA</name>
<reference evidence="4" key="1">
    <citation type="submission" date="2022-01" db="EMBL/GenBank/DDBJ databases">
        <authorList>
            <person name="Braso-Vives M."/>
        </authorList>
    </citation>
    <scope>NUCLEOTIDE SEQUENCE</scope>
</reference>
<feature type="region of interest" description="Disordered" evidence="1">
    <location>
        <begin position="277"/>
        <end position="383"/>
    </location>
</feature>
<evidence type="ECO:0000259" key="2">
    <source>
        <dbReference type="PROSITE" id="PS50017"/>
    </source>
</evidence>
<dbReference type="PROSITE" id="PS50017">
    <property type="entry name" value="DEATH_DOMAIN"/>
    <property type="match status" value="1"/>
</dbReference>
<accession>A0A8J9Z5T4</accession>
<dbReference type="OrthoDB" id="9999486at2759"/>
<evidence type="ECO:0000259" key="3">
    <source>
        <dbReference type="PROSITE" id="PS50209"/>
    </source>
</evidence>